<feature type="region of interest" description="Disordered" evidence="1">
    <location>
        <begin position="236"/>
        <end position="285"/>
    </location>
</feature>
<keyword evidence="2" id="KW-0812">Transmembrane</keyword>
<feature type="transmembrane region" description="Helical" evidence="2">
    <location>
        <begin position="207"/>
        <end position="228"/>
    </location>
</feature>
<sequence>MMRLCIDSIELEVNYSSLTDNKLRLPTECDVMSNEQNGYVPPNQGAGQYDNQFFPKDQEQYKGESAYPRTGGEPGADFSSSQHAFDPYTGERVNTMQGGQMPQYGEPQYDATQQFDVAQQYAQPGFDATQAYDMSQYAQHQFEAPQQVDVTPQYAATQQFAPVQTENYAYPPQNWQPTYAQTSHQADVFDELSTDDDEEPNNTVRSILIGLIVVLLVAAAGIGGYFFMSRWSDDSKPSSQQYSTQSSKSSKKSEKDKASDKPTPEKTEETQPTPEPTNRPLTESQKQVAVDKFSRYASNCLNDPHFAPAGCTRTLFMEDPGHPITKIRRTIIEQPKVVFRHTNSGTIMELSGGTLRIEYEERWSGNEPWRAGNPIYRYDVFNGVTIPVTDTGNDVVLDFSNL</sequence>
<organism evidence="3 4">
    <name type="scientific">Actinotignum urinale</name>
    <dbReference type="NCBI Taxonomy" id="190146"/>
    <lineage>
        <taxon>Bacteria</taxon>
        <taxon>Bacillati</taxon>
        <taxon>Actinomycetota</taxon>
        <taxon>Actinomycetes</taxon>
        <taxon>Actinomycetales</taxon>
        <taxon>Actinomycetaceae</taxon>
        <taxon>Actinotignum</taxon>
    </lineage>
</organism>
<feature type="compositionally biased region" description="Basic and acidic residues" evidence="1">
    <location>
        <begin position="251"/>
        <end position="269"/>
    </location>
</feature>
<comment type="caution">
    <text evidence="3">The sequence shown here is derived from an EMBL/GenBank/DDBJ whole genome shotgun (WGS) entry which is preliminary data.</text>
</comment>
<keyword evidence="2" id="KW-1133">Transmembrane helix</keyword>
<feature type="compositionally biased region" description="Low complexity" evidence="1">
    <location>
        <begin position="237"/>
        <end position="248"/>
    </location>
</feature>
<dbReference type="RefSeq" id="WP_320755229.1">
    <property type="nucleotide sequence ID" value="NZ_JAWNGA010000007.1"/>
</dbReference>
<reference evidence="3 4" key="1">
    <citation type="submission" date="2023-10" db="EMBL/GenBank/DDBJ databases">
        <title>Whole Genome based description of the genera Actinobaculum and Actinotignum reveals a complex phylogenetic relationship within the species included in the genus Actinotignum.</title>
        <authorList>
            <person name="Jensen C.S."/>
            <person name="Dargis R."/>
            <person name="Kemp M."/>
            <person name="Christensen J.J."/>
        </authorList>
    </citation>
    <scope>NUCLEOTIDE SEQUENCE [LARGE SCALE GENOMIC DNA]</scope>
    <source>
        <strain evidence="3 4">SLA_B974</strain>
    </source>
</reference>
<accession>A0ABU5G6X8</accession>
<protein>
    <submittedName>
        <fullName evidence="3">Uncharacterized protein</fullName>
    </submittedName>
</protein>
<keyword evidence="4" id="KW-1185">Reference proteome</keyword>
<dbReference type="EMBL" id="JAWNGA010000007">
    <property type="protein sequence ID" value="MDY5133102.1"/>
    <property type="molecule type" value="Genomic_DNA"/>
</dbReference>
<evidence type="ECO:0000256" key="2">
    <source>
        <dbReference type="SAM" id="Phobius"/>
    </source>
</evidence>
<dbReference type="Proteomes" id="UP001275049">
    <property type="component" value="Unassembled WGS sequence"/>
</dbReference>
<name>A0ABU5G6X8_9ACTO</name>
<evidence type="ECO:0000313" key="4">
    <source>
        <dbReference type="Proteomes" id="UP001275049"/>
    </source>
</evidence>
<evidence type="ECO:0000313" key="3">
    <source>
        <dbReference type="EMBL" id="MDY5133102.1"/>
    </source>
</evidence>
<gene>
    <name evidence="3" type="ORF">R6G86_05010</name>
</gene>
<proteinExistence type="predicted"/>
<keyword evidence="2" id="KW-0472">Membrane</keyword>
<evidence type="ECO:0000256" key="1">
    <source>
        <dbReference type="SAM" id="MobiDB-lite"/>
    </source>
</evidence>